<evidence type="ECO:0000256" key="1">
    <source>
        <dbReference type="SAM" id="MobiDB-lite"/>
    </source>
</evidence>
<name>A0A5M3XEW9_9ACTN</name>
<comment type="caution">
    <text evidence="2">The sequence shown here is derived from an EMBL/GenBank/DDBJ whole genome shotgun (WGS) entry which is preliminary data.</text>
</comment>
<reference evidence="2 3" key="1">
    <citation type="submission" date="2019-10" db="EMBL/GenBank/DDBJ databases">
        <title>Whole genome shotgun sequence of Acrocarpospora pleiomorpha NBRC 16267.</title>
        <authorList>
            <person name="Ichikawa N."/>
            <person name="Kimura A."/>
            <person name="Kitahashi Y."/>
            <person name="Komaki H."/>
            <person name="Oguchi A."/>
        </authorList>
    </citation>
    <scope>NUCLEOTIDE SEQUENCE [LARGE SCALE GENOMIC DNA]</scope>
    <source>
        <strain evidence="2 3">NBRC 16267</strain>
    </source>
</reference>
<keyword evidence="3" id="KW-1185">Reference proteome</keyword>
<gene>
    <name evidence="2" type="ORF">Aple_020820</name>
</gene>
<dbReference type="EMBL" id="BLAF01000010">
    <property type="protein sequence ID" value="GES19186.1"/>
    <property type="molecule type" value="Genomic_DNA"/>
</dbReference>
<proteinExistence type="predicted"/>
<organism evidence="2 3">
    <name type="scientific">Acrocarpospora pleiomorpha</name>
    <dbReference type="NCBI Taxonomy" id="90975"/>
    <lineage>
        <taxon>Bacteria</taxon>
        <taxon>Bacillati</taxon>
        <taxon>Actinomycetota</taxon>
        <taxon>Actinomycetes</taxon>
        <taxon>Streptosporangiales</taxon>
        <taxon>Streptosporangiaceae</taxon>
        <taxon>Acrocarpospora</taxon>
    </lineage>
</organism>
<feature type="compositionally biased region" description="Basic residues" evidence="1">
    <location>
        <begin position="78"/>
        <end position="92"/>
    </location>
</feature>
<dbReference type="Proteomes" id="UP000377595">
    <property type="component" value="Unassembled WGS sequence"/>
</dbReference>
<protein>
    <submittedName>
        <fullName evidence="2">Uncharacterized protein</fullName>
    </submittedName>
</protein>
<dbReference type="RefSeq" id="WP_155344284.1">
    <property type="nucleotide sequence ID" value="NZ_BAAAHM010000018.1"/>
</dbReference>
<evidence type="ECO:0000313" key="3">
    <source>
        <dbReference type="Proteomes" id="UP000377595"/>
    </source>
</evidence>
<dbReference type="AlphaFoldDB" id="A0A5M3XEW9"/>
<evidence type="ECO:0000313" key="2">
    <source>
        <dbReference type="EMBL" id="GES19186.1"/>
    </source>
</evidence>
<sequence length="195" mass="22205">MGEWAIACLADGYICGRGWARGQDEHRGEPLGNRIACWRGFLTGSPNWFGRPRIERLAALTGRSPEILQRALTDASPHKPRKRHAAPKPKRMNKAELYQRIRHDAETEPLSMRALVKKHRVTWRTVRAALDNPEPRPRKPLPRRPSMIDPVQHLIDSMIEAGHGPKQIWERLTDEHDAAISYGAAQILRSRPDST</sequence>
<feature type="region of interest" description="Disordered" evidence="1">
    <location>
        <begin position="74"/>
        <end position="93"/>
    </location>
</feature>
<accession>A0A5M3XEW9</accession>
<dbReference type="OrthoDB" id="2065409at2"/>